<sequence length="114" mass="12934">MAQYSTPLDDAFQALADPTRRAVLARLGQGPTSVGELAAPFAMALPSFMKHIHHLENAGWISTCKTGRVRTCTLERDRFDVVESWLDEQRRIWEERTDRLERFVTATSNEESPA</sequence>
<dbReference type="InterPro" id="IPR001845">
    <property type="entry name" value="HTH_ArsR_DNA-bd_dom"/>
</dbReference>
<accession>A0ABQ3GB28</accession>
<dbReference type="PANTHER" id="PTHR38600">
    <property type="entry name" value="TRANSCRIPTIONAL REGULATORY PROTEIN"/>
    <property type="match status" value="1"/>
</dbReference>
<dbReference type="SMART" id="SM00418">
    <property type="entry name" value="HTH_ARSR"/>
    <property type="match status" value="1"/>
</dbReference>
<evidence type="ECO:0000259" key="1">
    <source>
        <dbReference type="PROSITE" id="PS50987"/>
    </source>
</evidence>
<protein>
    <submittedName>
        <fullName evidence="2">Transcriptional regulator</fullName>
    </submittedName>
</protein>
<organism evidence="2 3">
    <name type="scientific">Zhihengliuella salsuginis</name>
    <dbReference type="NCBI Taxonomy" id="578222"/>
    <lineage>
        <taxon>Bacteria</taxon>
        <taxon>Bacillati</taxon>
        <taxon>Actinomycetota</taxon>
        <taxon>Actinomycetes</taxon>
        <taxon>Micrococcales</taxon>
        <taxon>Micrococcaceae</taxon>
        <taxon>Zhihengliuella</taxon>
    </lineage>
</organism>
<dbReference type="Pfam" id="PF12840">
    <property type="entry name" value="HTH_20"/>
    <property type="match status" value="1"/>
</dbReference>
<reference evidence="3" key="1">
    <citation type="journal article" date="2019" name="Int. J. Syst. Evol. Microbiol.">
        <title>The Global Catalogue of Microorganisms (GCM) 10K type strain sequencing project: providing services to taxonomists for standard genome sequencing and annotation.</title>
        <authorList>
            <consortium name="The Broad Institute Genomics Platform"/>
            <consortium name="The Broad Institute Genome Sequencing Center for Infectious Disease"/>
            <person name="Wu L."/>
            <person name="Ma J."/>
        </authorList>
    </citation>
    <scope>NUCLEOTIDE SEQUENCE [LARGE SCALE GENOMIC DNA]</scope>
    <source>
        <strain evidence="3">KCTC 19466</strain>
    </source>
</reference>
<dbReference type="PANTHER" id="PTHR38600:SF2">
    <property type="entry name" value="SLL0088 PROTEIN"/>
    <property type="match status" value="1"/>
</dbReference>
<dbReference type="Gene3D" id="1.10.10.10">
    <property type="entry name" value="Winged helix-like DNA-binding domain superfamily/Winged helix DNA-binding domain"/>
    <property type="match status" value="1"/>
</dbReference>
<dbReference type="RefSeq" id="WP_189348303.1">
    <property type="nucleotide sequence ID" value="NZ_BMXK01000001.1"/>
</dbReference>
<dbReference type="InterPro" id="IPR011991">
    <property type="entry name" value="ArsR-like_HTH"/>
</dbReference>
<dbReference type="NCBIfam" id="NF033788">
    <property type="entry name" value="HTH_metalloreg"/>
    <property type="match status" value="1"/>
</dbReference>
<proteinExistence type="predicted"/>
<dbReference type="CDD" id="cd00090">
    <property type="entry name" value="HTH_ARSR"/>
    <property type="match status" value="1"/>
</dbReference>
<dbReference type="InterPro" id="IPR036388">
    <property type="entry name" value="WH-like_DNA-bd_sf"/>
</dbReference>
<gene>
    <name evidence="2" type="ORF">GCM10008096_02750</name>
</gene>
<dbReference type="SUPFAM" id="SSF46785">
    <property type="entry name" value="Winged helix' DNA-binding domain"/>
    <property type="match status" value="1"/>
</dbReference>
<feature type="domain" description="HTH arsR-type" evidence="1">
    <location>
        <begin position="1"/>
        <end position="94"/>
    </location>
</feature>
<keyword evidence="3" id="KW-1185">Reference proteome</keyword>
<name>A0ABQ3GB28_9MICC</name>
<dbReference type="EMBL" id="BMXK01000001">
    <property type="protein sequence ID" value="GHD00004.1"/>
    <property type="molecule type" value="Genomic_DNA"/>
</dbReference>
<dbReference type="InterPro" id="IPR036390">
    <property type="entry name" value="WH_DNA-bd_sf"/>
</dbReference>
<evidence type="ECO:0000313" key="3">
    <source>
        <dbReference type="Proteomes" id="UP000642819"/>
    </source>
</evidence>
<evidence type="ECO:0000313" key="2">
    <source>
        <dbReference type="EMBL" id="GHD00004.1"/>
    </source>
</evidence>
<comment type="caution">
    <text evidence="2">The sequence shown here is derived from an EMBL/GenBank/DDBJ whole genome shotgun (WGS) entry which is preliminary data.</text>
</comment>
<dbReference type="Proteomes" id="UP000642819">
    <property type="component" value="Unassembled WGS sequence"/>
</dbReference>
<dbReference type="PROSITE" id="PS50987">
    <property type="entry name" value="HTH_ARSR_2"/>
    <property type="match status" value="1"/>
</dbReference>